<dbReference type="InterPro" id="IPR013977">
    <property type="entry name" value="GcvT_C"/>
</dbReference>
<evidence type="ECO:0000259" key="2">
    <source>
        <dbReference type="Pfam" id="PF01266"/>
    </source>
</evidence>
<proteinExistence type="inferred from homology"/>
<dbReference type="Gene3D" id="3.50.50.60">
    <property type="entry name" value="FAD/NAD(P)-binding domain"/>
    <property type="match status" value="1"/>
</dbReference>
<dbReference type="Gene3D" id="2.40.30.110">
    <property type="entry name" value="Aminomethyltransferase beta-barrel domains"/>
    <property type="match status" value="1"/>
</dbReference>
<evidence type="ECO:0000256" key="1">
    <source>
        <dbReference type="ARBA" id="ARBA00008609"/>
    </source>
</evidence>
<evidence type="ECO:0000259" key="4">
    <source>
        <dbReference type="Pfam" id="PF08669"/>
    </source>
</evidence>
<dbReference type="SUPFAM" id="SSF101790">
    <property type="entry name" value="Aminomethyltransferase beta-barrel domain"/>
    <property type="match status" value="1"/>
</dbReference>
<feature type="domain" description="Aminomethyltransferase C-terminal" evidence="4">
    <location>
        <begin position="655"/>
        <end position="732"/>
    </location>
</feature>
<dbReference type="Gene3D" id="3.30.1360.120">
    <property type="entry name" value="Probable tRNA modification gtpase trme, domain 1"/>
    <property type="match status" value="1"/>
</dbReference>
<comment type="similarity">
    <text evidence="1">Belongs to the GcvT family.</text>
</comment>
<dbReference type="GO" id="GO:0005739">
    <property type="term" value="C:mitochondrion"/>
    <property type="evidence" value="ECO:0007669"/>
    <property type="project" value="TreeGrafter"/>
</dbReference>
<dbReference type="SUPFAM" id="SSF51905">
    <property type="entry name" value="FAD/NAD(P)-binding domain"/>
    <property type="match status" value="1"/>
</dbReference>
<dbReference type="Pfam" id="PF01266">
    <property type="entry name" value="DAO"/>
    <property type="match status" value="1"/>
</dbReference>
<evidence type="ECO:0000313" key="6">
    <source>
        <dbReference type="EnsemblMetazoa" id="CLYHEMP018282.1"/>
    </source>
</evidence>
<dbReference type="SUPFAM" id="SSF103025">
    <property type="entry name" value="Folate-binding domain"/>
    <property type="match status" value="1"/>
</dbReference>
<dbReference type="InterPro" id="IPR006076">
    <property type="entry name" value="FAD-dep_OxRdtase"/>
</dbReference>
<dbReference type="OrthoDB" id="498204at2759"/>
<accession>A0A7M5X5K0</accession>
<evidence type="ECO:0000259" key="3">
    <source>
        <dbReference type="Pfam" id="PF01571"/>
    </source>
</evidence>
<dbReference type="SUPFAM" id="SSF54373">
    <property type="entry name" value="FAD-linked reductases, C-terminal domain"/>
    <property type="match status" value="1"/>
</dbReference>
<evidence type="ECO:0008006" key="8">
    <source>
        <dbReference type="Google" id="ProtNLM"/>
    </source>
</evidence>
<dbReference type="InterPro" id="IPR028896">
    <property type="entry name" value="GcvT/YgfZ/DmdA"/>
</dbReference>
<protein>
    <recommendedName>
        <fullName evidence="8">Dimethylglycine dehydrogenase</fullName>
    </recommendedName>
</protein>
<dbReference type="Pfam" id="PF01571">
    <property type="entry name" value="GCV_T"/>
    <property type="match status" value="1"/>
</dbReference>
<dbReference type="PANTHER" id="PTHR43757:SF2">
    <property type="entry name" value="AMINOMETHYLTRANSFERASE, MITOCHONDRIAL"/>
    <property type="match status" value="1"/>
</dbReference>
<dbReference type="Gene3D" id="3.30.70.1400">
    <property type="entry name" value="Aminomethyltransferase beta-barrel domains"/>
    <property type="match status" value="1"/>
</dbReference>
<dbReference type="Pfam" id="PF08669">
    <property type="entry name" value="GCV_T_C"/>
    <property type="match status" value="1"/>
</dbReference>
<feature type="domain" description="GCVT N-terminal" evidence="3">
    <location>
        <begin position="360"/>
        <end position="636"/>
    </location>
</feature>
<dbReference type="AlphaFoldDB" id="A0A7M5X5K0"/>
<dbReference type="Pfam" id="PF16350">
    <property type="entry name" value="FAO_M"/>
    <property type="match status" value="1"/>
</dbReference>
<dbReference type="EnsemblMetazoa" id="CLYHEMT018282.1">
    <property type="protein sequence ID" value="CLYHEMP018282.1"/>
    <property type="gene ID" value="CLYHEMG018282"/>
</dbReference>
<dbReference type="InterPro" id="IPR029043">
    <property type="entry name" value="GcvT/YgfZ_C"/>
</dbReference>
<dbReference type="InterPro" id="IPR032503">
    <property type="entry name" value="FAO_M"/>
</dbReference>
<dbReference type="InterPro" id="IPR006222">
    <property type="entry name" value="GCVT_N"/>
</dbReference>
<feature type="domain" description="FAD dependent oxidoreductase central" evidence="5">
    <location>
        <begin position="304"/>
        <end position="358"/>
    </location>
</feature>
<dbReference type="PANTHER" id="PTHR43757">
    <property type="entry name" value="AMINOMETHYLTRANSFERASE"/>
    <property type="match status" value="1"/>
</dbReference>
<dbReference type="InterPro" id="IPR036188">
    <property type="entry name" value="FAD/NAD-bd_sf"/>
</dbReference>
<sequence length="759" mass="85508">MNFYPQLEKETGQIVGFHRPGSIRILSTNDRVNEAKYQLSRGGWHSAYMKFMNPDEIHEMVPYMNMDGIHGGIWTPGDGHTDPYSLTQAFAIGARKWGAEIYLSSPVEGLTQKEDGTWDVQTPHGMINAKHVVNASGFWGREIGKMVGVEHPLIPIHHQYLVTSTIPEVQQCKHEIPVMRDLEGSYYLRQEKQGLVVGPYERAEKMRLQDDWWDGVPPGFGKELYESDLDRIMENVEVAMERFPCVKDADIASVVSGPITYTPDILPMLGPMPEVHNYWCAIGFGYGVIHAGGAGKYLADWIQNGEPTYDLNELDPGRYGKWTNREYVLAKARESYGFNNLVGFPKEERYAGRPMRLSPFYEKLKAAGAQHTFSAGWEVPKWYAQDGDDASYKPSYFRTNWHEPVGREIKNTMENVSVADISAFAKISIKGNGATKFLDYMVANKLPKIGKSNVSHMLSPKGKVYAEVTVSTLSDNHYYVITGGGVEYHDIRWLQEHARNFSDVQITNETDDFATLSINGPKSRALLQELTDSDVSENGFKFMENKHMKVGGIDVLALCVSYTGELGWEFYVANDQASALYDAIMDTGQKHGIGHIGGYAINSMRLEKGFRLWGAEMNMDVNPYAAGLDFFIKLKKGDFIGRDALIESRKTIPTRRLVAMVVDTDNIDPEGNESIWYMGKVVGNTTSGCYSHNFGTSICYAYVPTYLDPVGSQLEVELVGKKYKCTIVEEPFIPMEASRRRMKKTVQQCMDEKRKEIGF</sequence>
<feature type="domain" description="FAD dependent oxidoreductase" evidence="2">
    <location>
        <begin position="3"/>
        <end position="301"/>
    </location>
</feature>
<keyword evidence="7" id="KW-1185">Reference proteome</keyword>
<name>A0A7M5X5K0_9CNID</name>
<dbReference type="Gene3D" id="3.30.9.10">
    <property type="entry name" value="D-Amino Acid Oxidase, subunit A, domain 2"/>
    <property type="match status" value="1"/>
</dbReference>
<reference evidence="6" key="1">
    <citation type="submission" date="2021-01" db="UniProtKB">
        <authorList>
            <consortium name="EnsemblMetazoa"/>
        </authorList>
    </citation>
    <scope>IDENTIFICATION</scope>
</reference>
<evidence type="ECO:0000259" key="5">
    <source>
        <dbReference type="Pfam" id="PF16350"/>
    </source>
</evidence>
<evidence type="ECO:0000313" key="7">
    <source>
        <dbReference type="Proteomes" id="UP000594262"/>
    </source>
</evidence>
<organism evidence="6 7">
    <name type="scientific">Clytia hemisphaerica</name>
    <dbReference type="NCBI Taxonomy" id="252671"/>
    <lineage>
        <taxon>Eukaryota</taxon>
        <taxon>Metazoa</taxon>
        <taxon>Cnidaria</taxon>
        <taxon>Hydrozoa</taxon>
        <taxon>Hydroidolina</taxon>
        <taxon>Leptothecata</taxon>
        <taxon>Obeliida</taxon>
        <taxon>Clytiidae</taxon>
        <taxon>Clytia</taxon>
    </lineage>
</organism>
<dbReference type="InterPro" id="IPR027266">
    <property type="entry name" value="TrmE/GcvT-like"/>
</dbReference>
<dbReference type="Proteomes" id="UP000594262">
    <property type="component" value="Unplaced"/>
</dbReference>